<name>A0A2T0FEC6_9ASCO</name>
<feature type="compositionally biased region" description="Polar residues" evidence="13">
    <location>
        <begin position="99"/>
        <end position="111"/>
    </location>
</feature>
<sequence length="589" mass="66260">MKATRKDSSQKPLSAFFGGSKENVKLKTVENKACVVVKPAVPAELQVERAQRQPSWWSRTSNFSQTTANSGSRKREVSQFVSQPAKRPAPWSGVAVQSVPRQNSPSLSGQKKLSEEQLKVLNRILNGKSVFFTGAAGTGKSYLLHSIVESLRRRLSGDQVAITATTGLAALNVGGQTIHRWGGLGLGRDNVSKLALGIQKRNDVLRRWRNCRVLIIDEVSMLEAELFEKMEELARVLRKDTRPFGGIQVVITGDFFQLPPVGRNRAVKLCFESSKWQEVIQEQMLLRKVFRQEDQRLIDMLNCMRVGKLTPEVLANFAKLNRAVCYEDGLEPTQLYPRREQVDNANRARMQNIKGREFVFKAEDSGTFDAAINAKLLENIMAPEKLVLKVGAQVLLISNIANDLVNGSRGRVKTFVHEEKHPQLRTLVQKAPPVLDIYNRMLENNGTIDVKMDEDMRVFLSEEERAQLLEIYTLEPRMPVVDFGVTNWFTLLTPIEYAIKGPPPHSVVTAARHQIPVILSWALSIHKAQGQTLDRLVVDLSNVFEKGQAYVAVSRATSYDRLQVIGFKESMVQVDPRVSEFYSQLETNI</sequence>
<comment type="similarity">
    <text evidence="12">Belongs to the helicase family. PIF1 subfamily.</text>
</comment>
<dbReference type="InterPro" id="IPR049163">
    <property type="entry name" value="Pif1-like_2B_dom"/>
</dbReference>
<dbReference type="GO" id="GO:0005739">
    <property type="term" value="C:mitochondrion"/>
    <property type="evidence" value="ECO:0007669"/>
    <property type="project" value="UniProtKB-SubCell"/>
</dbReference>
<dbReference type="GO" id="GO:0000723">
    <property type="term" value="P:telomere maintenance"/>
    <property type="evidence" value="ECO:0007669"/>
    <property type="project" value="InterPro"/>
</dbReference>
<keyword evidence="3 12" id="KW-0378">Hydrolase</keyword>
<dbReference type="InterPro" id="IPR003593">
    <property type="entry name" value="AAA+_ATPase"/>
</dbReference>
<dbReference type="EC" id="5.6.2.3" evidence="12"/>
<comment type="subcellular location">
    <subcellularLocation>
        <location evidence="12">Nucleus</location>
    </subcellularLocation>
    <subcellularLocation>
        <location evidence="12">Mitochondrion</location>
    </subcellularLocation>
</comment>
<dbReference type="Gene3D" id="3.40.50.300">
    <property type="entry name" value="P-loop containing nucleotide triphosphate hydrolases"/>
    <property type="match status" value="2"/>
</dbReference>
<evidence type="ECO:0000256" key="1">
    <source>
        <dbReference type="ARBA" id="ARBA00022741"/>
    </source>
</evidence>
<reference evidence="15 16" key="1">
    <citation type="submission" date="2017-04" db="EMBL/GenBank/DDBJ databases">
        <title>Genome sequencing of [Candida] sorbophila.</title>
        <authorList>
            <person name="Ahn J.O."/>
        </authorList>
    </citation>
    <scope>NUCLEOTIDE SEQUENCE [LARGE SCALE GENOMIC DNA]</scope>
    <source>
        <strain evidence="15 16">DS02</strain>
    </source>
</reference>
<keyword evidence="11 12" id="KW-0539">Nucleus</keyword>
<evidence type="ECO:0000256" key="4">
    <source>
        <dbReference type="ARBA" id="ARBA00022806"/>
    </source>
</evidence>
<comment type="cofactor">
    <cofactor evidence="12">
        <name>Mg(2+)</name>
        <dbReference type="ChEBI" id="CHEBI:18420"/>
    </cofactor>
</comment>
<dbReference type="InterPro" id="IPR048293">
    <property type="entry name" value="PIF1_RRM3_pfh1"/>
</dbReference>
<keyword evidence="16" id="KW-1185">Reference proteome</keyword>
<dbReference type="Pfam" id="PF05970">
    <property type="entry name" value="PIF1"/>
    <property type="match status" value="1"/>
</dbReference>
<accession>A0A2T0FEC6</accession>
<dbReference type="OrthoDB" id="432234at2759"/>
<keyword evidence="5 12" id="KW-0067">ATP-binding</keyword>
<keyword evidence="8 12" id="KW-0233">DNA recombination</keyword>
<dbReference type="GO" id="GO:0043139">
    <property type="term" value="F:5'-3' DNA helicase activity"/>
    <property type="evidence" value="ECO:0007669"/>
    <property type="project" value="UniProtKB-UniRule"/>
</dbReference>
<dbReference type="Proteomes" id="UP000238350">
    <property type="component" value="Unassembled WGS sequence"/>
</dbReference>
<dbReference type="EMBL" id="NDIQ01000001">
    <property type="protein sequence ID" value="PRT53317.1"/>
    <property type="molecule type" value="Genomic_DNA"/>
</dbReference>
<keyword evidence="10 12" id="KW-0413">Isomerase</keyword>
<keyword evidence="9 12" id="KW-0234">DNA repair</keyword>
<dbReference type="GO" id="GO:0006310">
    <property type="term" value="P:DNA recombination"/>
    <property type="evidence" value="ECO:0007669"/>
    <property type="project" value="UniProtKB-UniRule"/>
</dbReference>
<dbReference type="PANTHER" id="PTHR47642">
    <property type="entry name" value="ATP-DEPENDENT DNA HELICASE"/>
    <property type="match status" value="1"/>
</dbReference>
<feature type="binding site" evidence="12">
    <location>
        <begin position="134"/>
        <end position="141"/>
    </location>
    <ligand>
        <name>ATP</name>
        <dbReference type="ChEBI" id="CHEBI:30616"/>
    </ligand>
</feature>
<proteinExistence type="inferred from homology"/>
<evidence type="ECO:0000259" key="14">
    <source>
        <dbReference type="SMART" id="SM00382"/>
    </source>
</evidence>
<dbReference type="CDD" id="cd18809">
    <property type="entry name" value="SF1_C_RecD"/>
    <property type="match status" value="1"/>
</dbReference>
<comment type="caution">
    <text evidence="12">Lacks conserved residue(s) required for the propagation of feature annotation.</text>
</comment>
<dbReference type="CDD" id="cd18037">
    <property type="entry name" value="DEXSc_Pif1_like"/>
    <property type="match status" value="1"/>
</dbReference>
<dbReference type="GO" id="GO:0005524">
    <property type="term" value="F:ATP binding"/>
    <property type="evidence" value="ECO:0007669"/>
    <property type="project" value="UniProtKB-UniRule"/>
</dbReference>
<protein>
    <recommendedName>
        <fullName evidence="12">ATP-dependent DNA helicase PIF1</fullName>
        <ecNumber evidence="12">5.6.2.3</ecNumber>
    </recommendedName>
    <alternativeName>
        <fullName evidence="12">DNA 5'-3' helicase PIF1</fullName>
    </alternativeName>
    <alternativeName>
        <fullName evidence="12">DNA repair and recombination helicase PIF1</fullName>
    </alternativeName>
</protein>
<evidence type="ECO:0000256" key="13">
    <source>
        <dbReference type="SAM" id="MobiDB-lite"/>
    </source>
</evidence>
<dbReference type="InterPro" id="IPR010285">
    <property type="entry name" value="DNA_helicase_pif1-like_DEAD"/>
</dbReference>
<gene>
    <name evidence="12" type="primary">PIF1</name>
    <name evidence="15" type="ORF">B9G98_00937</name>
</gene>
<feature type="compositionally biased region" description="Polar residues" evidence="13">
    <location>
        <begin position="56"/>
        <end position="71"/>
    </location>
</feature>
<evidence type="ECO:0000256" key="5">
    <source>
        <dbReference type="ARBA" id="ARBA00022840"/>
    </source>
</evidence>
<evidence type="ECO:0000313" key="16">
    <source>
        <dbReference type="Proteomes" id="UP000238350"/>
    </source>
</evidence>
<dbReference type="STRING" id="45607.A0A2T0FEC6"/>
<keyword evidence="1 12" id="KW-0547">Nucleotide-binding</keyword>
<evidence type="ECO:0000256" key="11">
    <source>
        <dbReference type="ARBA" id="ARBA00023242"/>
    </source>
</evidence>
<feature type="region of interest" description="Disordered" evidence="13">
    <location>
        <begin position="56"/>
        <end position="111"/>
    </location>
</feature>
<organism evidence="15 16">
    <name type="scientific">Wickerhamiella sorbophila</name>
    <dbReference type="NCBI Taxonomy" id="45607"/>
    <lineage>
        <taxon>Eukaryota</taxon>
        <taxon>Fungi</taxon>
        <taxon>Dikarya</taxon>
        <taxon>Ascomycota</taxon>
        <taxon>Saccharomycotina</taxon>
        <taxon>Dipodascomycetes</taxon>
        <taxon>Dipodascales</taxon>
        <taxon>Trichomonascaceae</taxon>
        <taxon>Wickerhamiella</taxon>
    </lineage>
</organism>
<keyword evidence="2 12" id="KW-0227">DNA damage</keyword>
<dbReference type="GO" id="GO:0005634">
    <property type="term" value="C:nucleus"/>
    <property type="evidence" value="ECO:0007669"/>
    <property type="project" value="UniProtKB-SubCell"/>
</dbReference>
<dbReference type="Pfam" id="PF21530">
    <property type="entry name" value="Pif1_2B_dom"/>
    <property type="match status" value="1"/>
</dbReference>
<dbReference type="GO" id="GO:0006281">
    <property type="term" value="P:DNA repair"/>
    <property type="evidence" value="ECO:0007669"/>
    <property type="project" value="UniProtKB-UniRule"/>
</dbReference>
<evidence type="ECO:0000256" key="10">
    <source>
        <dbReference type="ARBA" id="ARBA00023235"/>
    </source>
</evidence>
<keyword evidence="4 12" id="KW-0347">Helicase</keyword>
<evidence type="ECO:0000256" key="8">
    <source>
        <dbReference type="ARBA" id="ARBA00023172"/>
    </source>
</evidence>
<dbReference type="AlphaFoldDB" id="A0A2T0FEC6"/>
<keyword evidence="7 12" id="KW-0496">Mitochondrion</keyword>
<dbReference type="InterPro" id="IPR051055">
    <property type="entry name" value="PIF1_helicase"/>
</dbReference>
<feature type="domain" description="AAA+ ATPase" evidence="14">
    <location>
        <begin position="126"/>
        <end position="271"/>
    </location>
</feature>
<dbReference type="InterPro" id="IPR027417">
    <property type="entry name" value="P-loop_NTPase"/>
</dbReference>
<dbReference type="SMART" id="SM00382">
    <property type="entry name" value="AAA"/>
    <property type="match status" value="1"/>
</dbReference>
<dbReference type="GO" id="GO:0003677">
    <property type="term" value="F:DNA binding"/>
    <property type="evidence" value="ECO:0007669"/>
    <property type="project" value="UniProtKB-KW"/>
</dbReference>
<evidence type="ECO:0000313" key="15">
    <source>
        <dbReference type="EMBL" id="PRT53317.1"/>
    </source>
</evidence>
<evidence type="ECO:0000256" key="6">
    <source>
        <dbReference type="ARBA" id="ARBA00023125"/>
    </source>
</evidence>
<dbReference type="PANTHER" id="PTHR47642:SF5">
    <property type="entry name" value="ATP-DEPENDENT DNA HELICASE"/>
    <property type="match status" value="1"/>
</dbReference>
<evidence type="ECO:0000256" key="7">
    <source>
        <dbReference type="ARBA" id="ARBA00023128"/>
    </source>
</evidence>
<evidence type="ECO:0000256" key="3">
    <source>
        <dbReference type="ARBA" id="ARBA00022801"/>
    </source>
</evidence>
<evidence type="ECO:0000256" key="12">
    <source>
        <dbReference type="HAMAP-Rule" id="MF_03176"/>
    </source>
</evidence>
<comment type="function">
    <text evidence="12">DNA-dependent ATPase and 5'-3' DNA helicase required for the maintenance of both mitochondrial and nuclear genome stability.</text>
</comment>
<dbReference type="SUPFAM" id="SSF52540">
    <property type="entry name" value="P-loop containing nucleoside triphosphate hydrolases"/>
    <property type="match status" value="2"/>
</dbReference>
<comment type="caution">
    <text evidence="15">The sequence shown here is derived from an EMBL/GenBank/DDBJ whole genome shotgun (WGS) entry which is preliminary data.</text>
</comment>
<evidence type="ECO:0000256" key="9">
    <source>
        <dbReference type="ARBA" id="ARBA00023204"/>
    </source>
</evidence>
<comment type="catalytic activity">
    <reaction evidence="12">
        <text>ATP + H2O = ADP + phosphate + H(+)</text>
        <dbReference type="Rhea" id="RHEA:13065"/>
        <dbReference type="ChEBI" id="CHEBI:15377"/>
        <dbReference type="ChEBI" id="CHEBI:15378"/>
        <dbReference type="ChEBI" id="CHEBI:30616"/>
        <dbReference type="ChEBI" id="CHEBI:43474"/>
        <dbReference type="ChEBI" id="CHEBI:456216"/>
        <dbReference type="EC" id="5.6.2.3"/>
    </reaction>
</comment>
<comment type="subunit">
    <text evidence="12">Monomer.</text>
</comment>
<evidence type="ECO:0000256" key="2">
    <source>
        <dbReference type="ARBA" id="ARBA00022763"/>
    </source>
</evidence>
<dbReference type="GO" id="GO:0016887">
    <property type="term" value="F:ATP hydrolysis activity"/>
    <property type="evidence" value="ECO:0007669"/>
    <property type="project" value="RHEA"/>
</dbReference>
<dbReference type="HAMAP" id="MF_03176">
    <property type="entry name" value="PIF1"/>
    <property type="match status" value="1"/>
</dbReference>
<keyword evidence="6 12" id="KW-0238">DNA-binding</keyword>